<sequence length="152" mass="17265">MTRKKQIHLITRPFAHVHYTLTALGFTEIPRKDGSSYELSFRDPMTLKQYTYRLPTQTAKNGLTVVHIHSACFTNKEEIPHGAMEAAAQVMAEVEQYLSSHEPKLASRPIQKTMNGRMATTEEELKRLGKEMARMPTNSQLIENGQVPDPIQ</sequence>
<dbReference type="RefSeq" id="WP_094018008.1">
    <property type="nucleotide sequence ID" value="NZ_NMQW01000050.1"/>
</dbReference>
<evidence type="ECO:0000313" key="2">
    <source>
        <dbReference type="Proteomes" id="UP000215509"/>
    </source>
</evidence>
<dbReference type="OrthoDB" id="2596663at2"/>
<keyword evidence="2" id="KW-1185">Reference proteome</keyword>
<gene>
    <name evidence="1" type="ORF">CF651_27215</name>
</gene>
<dbReference type="AlphaFoldDB" id="A0A229UIM3"/>
<proteinExistence type="predicted"/>
<dbReference type="Proteomes" id="UP000215509">
    <property type="component" value="Unassembled WGS sequence"/>
</dbReference>
<protein>
    <submittedName>
        <fullName evidence="1">Uncharacterized protein</fullName>
    </submittedName>
</protein>
<reference evidence="1 2" key="1">
    <citation type="submission" date="2017-07" db="EMBL/GenBank/DDBJ databases">
        <title>Genome sequencing and assembly of Paenibacillus rigui.</title>
        <authorList>
            <person name="Mayilraj S."/>
        </authorList>
    </citation>
    <scope>NUCLEOTIDE SEQUENCE [LARGE SCALE GENOMIC DNA]</scope>
    <source>
        <strain evidence="1 2">JCM 16352</strain>
    </source>
</reference>
<dbReference type="EMBL" id="NMQW01000050">
    <property type="protein sequence ID" value="OXM83223.1"/>
    <property type="molecule type" value="Genomic_DNA"/>
</dbReference>
<name>A0A229UIM3_9BACL</name>
<accession>A0A229UIM3</accession>
<evidence type="ECO:0000313" key="1">
    <source>
        <dbReference type="EMBL" id="OXM83223.1"/>
    </source>
</evidence>
<organism evidence="1 2">
    <name type="scientific">Paenibacillus rigui</name>
    <dbReference type="NCBI Taxonomy" id="554312"/>
    <lineage>
        <taxon>Bacteria</taxon>
        <taxon>Bacillati</taxon>
        <taxon>Bacillota</taxon>
        <taxon>Bacilli</taxon>
        <taxon>Bacillales</taxon>
        <taxon>Paenibacillaceae</taxon>
        <taxon>Paenibacillus</taxon>
    </lineage>
</organism>
<comment type="caution">
    <text evidence="1">The sequence shown here is derived from an EMBL/GenBank/DDBJ whole genome shotgun (WGS) entry which is preliminary data.</text>
</comment>